<evidence type="ECO:0000313" key="2">
    <source>
        <dbReference type="Proteomes" id="UP000018861"/>
    </source>
</evidence>
<accession>W4P640</accession>
<reference evidence="1 2" key="1">
    <citation type="journal article" date="2014" name="Genome Announc.">
        <title>Draft Genome Sequences of Three Strains of Bacteroides pyogenes Isolated from a Cat and Swine.</title>
        <authorList>
            <person name="Sakamoto M."/>
            <person name="Oshima K."/>
            <person name="Suda W."/>
            <person name="Kitamura K."/>
            <person name="Iida T."/>
            <person name="Hattori M."/>
            <person name="Ohkuma M."/>
        </authorList>
    </citation>
    <scope>NUCLEOTIDE SEQUENCE [LARGE SCALE GENOMIC DNA]</scope>
    <source>
        <strain evidence="1 2">JCM 6292</strain>
    </source>
</reference>
<dbReference type="EMBL" id="BAIQ01000012">
    <property type="protein sequence ID" value="GAE15190.1"/>
    <property type="molecule type" value="Genomic_DNA"/>
</dbReference>
<proteinExistence type="predicted"/>
<dbReference type="Proteomes" id="UP000018861">
    <property type="component" value="Unassembled WGS sequence"/>
</dbReference>
<gene>
    <name evidence="1" type="ORF">JCM6292_1433</name>
</gene>
<evidence type="ECO:0000313" key="1">
    <source>
        <dbReference type="EMBL" id="GAE15190.1"/>
    </source>
</evidence>
<name>W4P640_9BACE</name>
<dbReference type="AlphaFoldDB" id="W4P640"/>
<comment type="caution">
    <text evidence="1">The sequence shown here is derived from an EMBL/GenBank/DDBJ whole genome shotgun (WGS) entry which is preliminary data.</text>
</comment>
<organism evidence="1 2">
    <name type="scientific">Bacteroides pyogenes JCM 6292</name>
    <dbReference type="NCBI Taxonomy" id="1235809"/>
    <lineage>
        <taxon>Bacteria</taxon>
        <taxon>Pseudomonadati</taxon>
        <taxon>Bacteroidota</taxon>
        <taxon>Bacteroidia</taxon>
        <taxon>Bacteroidales</taxon>
        <taxon>Bacteroidaceae</taxon>
        <taxon>Bacteroides</taxon>
    </lineage>
</organism>
<protein>
    <submittedName>
        <fullName evidence="1">Uncharacterized protein</fullName>
    </submittedName>
</protein>
<sequence>MPHGDLLDDLSGGYDVDPLQFYAPPYVSGAVLHGCSVSLNGIRFLLELHFLRQYSRLSRFFSWQFNVRSSRLHKQAHGFGFS</sequence>